<dbReference type="InterPro" id="IPR048502">
    <property type="entry name" value="NamZ_N"/>
</dbReference>
<evidence type="ECO:0000313" key="3">
    <source>
        <dbReference type="EMBL" id="SDW26687.1"/>
    </source>
</evidence>
<proteinExistence type="predicted"/>
<dbReference type="InterPro" id="IPR048503">
    <property type="entry name" value="NamZ_C"/>
</dbReference>
<evidence type="ECO:0000259" key="1">
    <source>
        <dbReference type="Pfam" id="PF07075"/>
    </source>
</evidence>
<dbReference type="GeneID" id="85017483"/>
<accession>A0A1H2S4W1</accession>
<sequence length="405" mass="45661">MSKITLFLLFMGIFGQLSAQNISFKKYEYVGTGASQHYQYLPMLAGKHVGVVTNHTGIIQKIVHQKDSTITVQNEHLVDFLLSKKVKIDKVFAPEHGFRGTADAGEVIKDGVDAKTKLPIVSLYGKNKKPTAEQLKGIEVMLFDLQDVGVRFYTYISTLHYVMEACAENYIPLVILDRPNPNGHFMDGPVLEPAYKSFIGMHPVPVVYGMTIAEYAQMINGEKWLKGGLQCNLKIIPLKSYDRKAIYPLPVAPSPNLPNATAVNLYPSLCFFEGTQVSMGRGTKWQFQIYGSPYLEKTAFTFVPKPNAGDKNPKFNGRTCYGEDLTQTPPLSQLNLSWLIKAYEQTSGVKTPFFTSSFDKLAGNKTLKEQLLQHKTEKEIRDSWQKSLKDFAKIRRKYLLYPSDF</sequence>
<dbReference type="PIRSF" id="PIRSF016719">
    <property type="entry name" value="UCP016719"/>
    <property type="match status" value="1"/>
</dbReference>
<comment type="caution">
    <text evidence="3">The sequence shown here is derived from an EMBL/GenBank/DDBJ whole genome shotgun (WGS) entry which is preliminary data.</text>
</comment>
<gene>
    <name evidence="3" type="ORF">SAMN05444420_101665</name>
</gene>
<dbReference type="AlphaFoldDB" id="A0A1H2S4W1"/>
<dbReference type="Proteomes" id="UP000182771">
    <property type="component" value="Unassembled WGS sequence"/>
</dbReference>
<protein>
    <submittedName>
        <fullName evidence="3">Uncharacterized conserved protein YbbC, DUF1343 family</fullName>
    </submittedName>
</protein>
<organism evidence="3 4">
    <name type="scientific">Capnocytophaga granulosa</name>
    <dbReference type="NCBI Taxonomy" id="45242"/>
    <lineage>
        <taxon>Bacteria</taxon>
        <taxon>Pseudomonadati</taxon>
        <taxon>Bacteroidota</taxon>
        <taxon>Flavobacteriia</taxon>
        <taxon>Flavobacteriales</taxon>
        <taxon>Flavobacteriaceae</taxon>
        <taxon>Capnocytophaga</taxon>
    </lineage>
</organism>
<dbReference type="OrthoDB" id="9801061at2"/>
<reference evidence="3 4" key="1">
    <citation type="submission" date="2016-10" db="EMBL/GenBank/DDBJ databases">
        <authorList>
            <person name="Varghese N."/>
            <person name="Submissions S."/>
        </authorList>
    </citation>
    <scope>NUCLEOTIDE SEQUENCE [LARGE SCALE GENOMIC DNA]</scope>
    <source>
        <strain evidence="3 4">DSM 11449</strain>
    </source>
</reference>
<dbReference type="RefSeq" id="WP_009642691.1">
    <property type="nucleotide sequence ID" value="NZ_CAJPRD010000022.1"/>
</dbReference>
<dbReference type="Pfam" id="PF20732">
    <property type="entry name" value="NamZ_C"/>
    <property type="match status" value="1"/>
</dbReference>
<dbReference type="PANTHER" id="PTHR42915">
    <property type="entry name" value="HYPOTHETICAL 460 KDA PROTEIN IN FEUA-SIGW INTERGENIC REGION [PRECURSOR]"/>
    <property type="match status" value="1"/>
</dbReference>
<dbReference type="Pfam" id="PF07075">
    <property type="entry name" value="NamZ_N"/>
    <property type="match status" value="1"/>
</dbReference>
<dbReference type="InterPro" id="IPR008302">
    <property type="entry name" value="NamZ"/>
</dbReference>
<feature type="domain" description="Peptidoglycan beta-N-acetylmuramidase NamZ N-terminal" evidence="1">
    <location>
        <begin position="49"/>
        <end position="260"/>
    </location>
</feature>
<dbReference type="EMBL" id="FNND01000001">
    <property type="protein sequence ID" value="SDW26687.1"/>
    <property type="molecule type" value="Genomic_DNA"/>
</dbReference>
<dbReference type="Gene3D" id="3.40.50.12170">
    <property type="entry name" value="Uncharacterised protein PF07075, DUF1343"/>
    <property type="match status" value="1"/>
</dbReference>
<dbReference type="GO" id="GO:0033922">
    <property type="term" value="F:peptidoglycan beta-N-acetylmuramidase activity"/>
    <property type="evidence" value="ECO:0007669"/>
    <property type="project" value="InterPro"/>
</dbReference>
<evidence type="ECO:0000313" key="4">
    <source>
        <dbReference type="Proteomes" id="UP000182771"/>
    </source>
</evidence>
<keyword evidence="4" id="KW-1185">Reference proteome</keyword>
<evidence type="ECO:0000259" key="2">
    <source>
        <dbReference type="Pfam" id="PF20732"/>
    </source>
</evidence>
<feature type="domain" description="Peptidoglycan beta-N-acetylmuramidase NamZ C-terminal" evidence="2">
    <location>
        <begin position="265"/>
        <end position="401"/>
    </location>
</feature>
<dbReference type="PANTHER" id="PTHR42915:SF1">
    <property type="entry name" value="PEPTIDOGLYCAN BETA-N-ACETYLMURAMIDASE NAMZ"/>
    <property type="match status" value="1"/>
</dbReference>
<dbReference type="Gene3D" id="3.90.1150.140">
    <property type="match status" value="1"/>
</dbReference>
<name>A0A1H2S4W1_9FLAO</name>